<comment type="caution">
    <text evidence="2">The sequence shown here is derived from an EMBL/GenBank/DDBJ whole genome shotgun (WGS) entry which is preliminary data.</text>
</comment>
<keyword evidence="3" id="KW-1185">Reference proteome</keyword>
<dbReference type="AlphaFoldDB" id="A0A8J2PL26"/>
<organism evidence="2 3">
    <name type="scientific">Allacma fusca</name>
    <dbReference type="NCBI Taxonomy" id="39272"/>
    <lineage>
        <taxon>Eukaryota</taxon>
        <taxon>Metazoa</taxon>
        <taxon>Ecdysozoa</taxon>
        <taxon>Arthropoda</taxon>
        <taxon>Hexapoda</taxon>
        <taxon>Collembola</taxon>
        <taxon>Symphypleona</taxon>
        <taxon>Sminthuridae</taxon>
        <taxon>Allacma</taxon>
    </lineage>
</organism>
<dbReference type="EMBL" id="CAJVCH010434844">
    <property type="protein sequence ID" value="CAG7818950.1"/>
    <property type="molecule type" value="Genomic_DNA"/>
</dbReference>
<evidence type="ECO:0000313" key="2">
    <source>
        <dbReference type="EMBL" id="CAG7818950.1"/>
    </source>
</evidence>
<dbReference type="Proteomes" id="UP000708208">
    <property type="component" value="Unassembled WGS sequence"/>
</dbReference>
<protein>
    <submittedName>
        <fullName evidence="2">Uncharacterized protein</fullName>
    </submittedName>
</protein>
<reference evidence="2" key="1">
    <citation type="submission" date="2021-06" db="EMBL/GenBank/DDBJ databases">
        <authorList>
            <person name="Hodson N. C."/>
            <person name="Mongue J. A."/>
            <person name="Jaron S. K."/>
        </authorList>
    </citation>
    <scope>NUCLEOTIDE SEQUENCE</scope>
</reference>
<accession>A0A8J2PL26</accession>
<gene>
    <name evidence="2" type="ORF">AFUS01_LOCUS29427</name>
</gene>
<proteinExistence type="predicted"/>
<sequence>MMSWDLIASSNPGRDDKVQREENAGAITRGNANLERIERPGCINVCPFVYFGLNEFLCGERKWEERGKGDEDENGQ</sequence>
<feature type="compositionally biased region" description="Basic and acidic residues" evidence="1">
    <location>
        <begin position="13"/>
        <end position="22"/>
    </location>
</feature>
<feature type="region of interest" description="Disordered" evidence="1">
    <location>
        <begin position="1"/>
        <end position="22"/>
    </location>
</feature>
<evidence type="ECO:0000256" key="1">
    <source>
        <dbReference type="SAM" id="MobiDB-lite"/>
    </source>
</evidence>
<evidence type="ECO:0000313" key="3">
    <source>
        <dbReference type="Proteomes" id="UP000708208"/>
    </source>
</evidence>
<name>A0A8J2PL26_9HEXA</name>